<evidence type="ECO:0000313" key="3">
    <source>
        <dbReference type="EMBL" id="REG34378.1"/>
    </source>
</evidence>
<evidence type="ECO:0000313" key="5">
    <source>
        <dbReference type="Proteomes" id="UP000256345"/>
    </source>
</evidence>
<dbReference type="Proteomes" id="UP000256345">
    <property type="component" value="Unassembled WGS sequence"/>
</dbReference>
<evidence type="ECO:0000313" key="4">
    <source>
        <dbReference type="Proteomes" id="UP000035579"/>
    </source>
</evidence>
<dbReference type="RefSeq" id="WP_047856107.1">
    <property type="nucleotide sequence ID" value="NZ_CP011509.1"/>
</dbReference>
<feature type="domain" description="DUF2169" evidence="1">
    <location>
        <begin position="22"/>
        <end position="317"/>
    </location>
</feature>
<dbReference type="InterPro" id="IPR018683">
    <property type="entry name" value="DUF2169"/>
</dbReference>
<dbReference type="Pfam" id="PF09937">
    <property type="entry name" value="DUF2169"/>
    <property type="match status" value="1"/>
</dbReference>
<dbReference type="EMBL" id="CP011509">
    <property type="protein sequence ID" value="AKJ01560.1"/>
    <property type="molecule type" value="Genomic_DNA"/>
</dbReference>
<sequence>MLEVRNKTAFEVALVPVQDKQGDDYAVVVIKGTFCWKDRGVPVPAGEPVPILHADTFHGEPGSSSLRYAADACPRKPGTDVALVGSAHVPGGKTATTLDVGLRVGPVQCVLRVVGDRRWQRMMGLWRPTSPEAFRTLPLVYERAFGGMDLTHADAAKHSGEPRNPVGTGYCAHGDAKRLEGLSLPNLERPGSPITHWKDRPAPVGLGFIGRDWMPRQRFAGTHDAAWEQERSPLLPEDFDERFHNAAFPELVSPQHLQGGEPVRLLNVTPEGQAAFHLPRFHVEVEARFSELRARHTAVLDTVVLEPDSRRLLLTWRAAVPCTRRFLDIRCVDVHATPA</sequence>
<accession>A0AAC8TD41</accession>
<reference evidence="3 5" key="2">
    <citation type="submission" date="2018-08" db="EMBL/GenBank/DDBJ databases">
        <title>Genomic Encyclopedia of Archaeal and Bacterial Type Strains, Phase II (KMG-II): from individual species to whole genera.</title>
        <authorList>
            <person name="Goeker M."/>
        </authorList>
    </citation>
    <scope>NUCLEOTIDE SEQUENCE [LARGE SCALE GENOMIC DNA]</scope>
    <source>
        <strain evidence="3 5">DSM 2261</strain>
    </source>
</reference>
<name>A0AAC8TD41_9BACT</name>
<dbReference type="Proteomes" id="UP000035579">
    <property type="component" value="Chromosome"/>
</dbReference>
<dbReference type="KEGG" id="age:AA314_03186"/>
<organism evidence="2 4">
    <name type="scientific">Archangium gephyra</name>
    <dbReference type="NCBI Taxonomy" id="48"/>
    <lineage>
        <taxon>Bacteria</taxon>
        <taxon>Pseudomonadati</taxon>
        <taxon>Myxococcota</taxon>
        <taxon>Myxococcia</taxon>
        <taxon>Myxococcales</taxon>
        <taxon>Cystobacterineae</taxon>
        <taxon>Archangiaceae</taxon>
        <taxon>Archangium</taxon>
    </lineage>
</organism>
<keyword evidence="5" id="KW-1185">Reference proteome</keyword>
<dbReference type="EMBL" id="QUMU01000003">
    <property type="protein sequence ID" value="REG34378.1"/>
    <property type="molecule type" value="Genomic_DNA"/>
</dbReference>
<evidence type="ECO:0000313" key="2">
    <source>
        <dbReference type="EMBL" id="AKJ01560.1"/>
    </source>
</evidence>
<gene>
    <name evidence="2" type="ORF">AA314_03186</name>
    <name evidence="3" type="ORF">ATI61_103271</name>
</gene>
<protein>
    <recommendedName>
        <fullName evidence="1">DUF2169 domain-containing protein</fullName>
    </recommendedName>
</protein>
<reference evidence="2 4" key="1">
    <citation type="submission" date="2015-05" db="EMBL/GenBank/DDBJ databases">
        <title>Genome assembly of Archangium gephyra DSM 2261.</title>
        <authorList>
            <person name="Sharma G."/>
            <person name="Subramanian S."/>
        </authorList>
    </citation>
    <scope>NUCLEOTIDE SEQUENCE [LARGE SCALE GENOMIC DNA]</scope>
    <source>
        <strain evidence="2 4">DSM 2261</strain>
    </source>
</reference>
<evidence type="ECO:0000259" key="1">
    <source>
        <dbReference type="Pfam" id="PF09937"/>
    </source>
</evidence>
<proteinExistence type="predicted"/>
<dbReference type="AlphaFoldDB" id="A0AAC8TD41"/>